<reference evidence="10 11" key="1">
    <citation type="submission" date="2020-08" db="EMBL/GenBank/DDBJ databases">
        <title>Sequencing the genomes of 1000 actinobacteria strains.</title>
        <authorList>
            <person name="Klenk H.-P."/>
        </authorList>
    </citation>
    <scope>NUCLEOTIDE SEQUENCE [LARGE SCALE GENOMIC DNA]</scope>
    <source>
        <strain evidence="10 11">DSM 45362</strain>
    </source>
</reference>
<evidence type="ECO:0000256" key="6">
    <source>
        <dbReference type="ARBA" id="ARBA00049972"/>
    </source>
</evidence>
<comment type="similarity">
    <text evidence="1">Belongs to the peptidase M17 family.</text>
</comment>
<dbReference type="GO" id="GO:0006508">
    <property type="term" value="P:proteolysis"/>
    <property type="evidence" value="ECO:0007669"/>
    <property type="project" value="UniProtKB-KW"/>
</dbReference>
<proteinExistence type="inferred from homology"/>
<evidence type="ECO:0000256" key="5">
    <source>
        <dbReference type="ARBA" id="ARBA00033172"/>
    </source>
</evidence>
<evidence type="ECO:0000256" key="2">
    <source>
        <dbReference type="ARBA" id="ARBA00022438"/>
    </source>
</evidence>
<evidence type="ECO:0000256" key="3">
    <source>
        <dbReference type="ARBA" id="ARBA00022670"/>
    </source>
</evidence>
<dbReference type="SUPFAM" id="SSF52949">
    <property type="entry name" value="Macro domain-like"/>
    <property type="match status" value="1"/>
</dbReference>
<dbReference type="InterPro" id="IPR008283">
    <property type="entry name" value="Peptidase_M17_N"/>
</dbReference>
<gene>
    <name evidence="10" type="ORF">F4553_004869</name>
</gene>
<evidence type="ECO:0000313" key="10">
    <source>
        <dbReference type="EMBL" id="MBB5871490.1"/>
    </source>
</evidence>
<dbReference type="Pfam" id="PF00883">
    <property type="entry name" value="Peptidase_M17"/>
    <property type="match status" value="1"/>
</dbReference>
<evidence type="ECO:0000256" key="7">
    <source>
        <dbReference type="ARBA" id="ARBA00050021"/>
    </source>
</evidence>
<dbReference type="Gene3D" id="3.40.220.10">
    <property type="entry name" value="Leucine Aminopeptidase, subunit E, domain 1"/>
    <property type="match status" value="1"/>
</dbReference>
<evidence type="ECO:0000256" key="8">
    <source>
        <dbReference type="ARBA" id="ARBA00050061"/>
    </source>
</evidence>
<dbReference type="PROSITE" id="PS00631">
    <property type="entry name" value="CYTOSOL_AP"/>
    <property type="match status" value="1"/>
</dbReference>
<evidence type="ECO:0000256" key="1">
    <source>
        <dbReference type="ARBA" id="ARBA00009528"/>
    </source>
</evidence>
<evidence type="ECO:0000259" key="9">
    <source>
        <dbReference type="PROSITE" id="PS00631"/>
    </source>
</evidence>
<name>A0A841BXP6_9ACTN</name>
<dbReference type="GO" id="GO:0030145">
    <property type="term" value="F:manganese ion binding"/>
    <property type="evidence" value="ECO:0007669"/>
    <property type="project" value="InterPro"/>
</dbReference>
<protein>
    <recommendedName>
        <fullName evidence="7">Probable cytosol aminopeptidase</fullName>
    </recommendedName>
    <alternativeName>
        <fullName evidence="8">Leucine aminopeptidase</fullName>
    </alternativeName>
    <alternativeName>
        <fullName evidence="5">Leucyl aminopeptidase</fullName>
    </alternativeName>
</protein>
<comment type="caution">
    <text evidence="10">The sequence shown here is derived from an EMBL/GenBank/DDBJ whole genome shotgun (WGS) entry which is preliminary data.</text>
</comment>
<dbReference type="SUPFAM" id="SSF53187">
    <property type="entry name" value="Zn-dependent exopeptidases"/>
    <property type="match status" value="1"/>
</dbReference>
<evidence type="ECO:0000313" key="11">
    <source>
        <dbReference type="Proteomes" id="UP000587527"/>
    </source>
</evidence>
<dbReference type="GO" id="GO:0005737">
    <property type="term" value="C:cytoplasm"/>
    <property type="evidence" value="ECO:0007669"/>
    <property type="project" value="InterPro"/>
</dbReference>
<dbReference type="GO" id="GO:0070006">
    <property type="term" value="F:metalloaminopeptidase activity"/>
    <property type="evidence" value="ECO:0007669"/>
    <property type="project" value="InterPro"/>
</dbReference>
<keyword evidence="3" id="KW-0645">Protease</keyword>
<accession>A0A841BXP6</accession>
<dbReference type="Proteomes" id="UP000587527">
    <property type="component" value="Unassembled WGS sequence"/>
</dbReference>
<dbReference type="InterPro" id="IPR043472">
    <property type="entry name" value="Macro_dom-like"/>
</dbReference>
<dbReference type="PANTHER" id="PTHR11963:SF23">
    <property type="entry name" value="CYTOSOL AMINOPEPTIDASE"/>
    <property type="match status" value="1"/>
</dbReference>
<dbReference type="Gene3D" id="3.40.630.10">
    <property type="entry name" value="Zn peptidases"/>
    <property type="match status" value="1"/>
</dbReference>
<dbReference type="CDD" id="cd00433">
    <property type="entry name" value="Peptidase_M17"/>
    <property type="match status" value="1"/>
</dbReference>
<dbReference type="AlphaFoldDB" id="A0A841BXP6"/>
<keyword evidence="2 10" id="KW-0031">Aminopeptidase</keyword>
<keyword evidence="4 10" id="KW-0378">Hydrolase</keyword>
<organism evidence="10 11">
    <name type="scientific">Allocatelliglobosispora scoriae</name>
    <dbReference type="NCBI Taxonomy" id="643052"/>
    <lineage>
        <taxon>Bacteria</taxon>
        <taxon>Bacillati</taxon>
        <taxon>Actinomycetota</taxon>
        <taxon>Actinomycetes</taxon>
        <taxon>Micromonosporales</taxon>
        <taxon>Micromonosporaceae</taxon>
        <taxon>Allocatelliglobosispora</taxon>
    </lineage>
</organism>
<comment type="function">
    <text evidence="6">Presumably involved in the processing and regular turnover of intracellular proteins. Catalyzes the removal of unsubstituted N-terminal amino acids from various peptides.</text>
</comment>
<dbReference type="RefSeq" id="WP_184839577.1">
    <property type="nucleotide sequence ID" value="NZ_JACHMN010000002.1"/>
</dbReference>
<dbReference type="PRINTS" id="PR00481">
    <property type="entry name" value="LAMNOPPTDASE"/>
</dbReference>
<sequence>MLDIAFTAGPDEPIIGAAPGVVAFPVSKPEGSASAAVVATSLPDDLRAEAEAFLAQVAHSGKAGEVHILHRPLQETSKVLFVGIGEGDEAGWRSAGAAVTRSSVKETSVTIEITSAREPAAAVRGFAEGAWLAEYKFRLVEPGPDDGPKLTGLRLHAPGVDQRAIDTARIVATHTRFARDLTNMPSGVKTPEWFVDQVTERGGRIEIKVWDPAELAADGFNGILAVGSGSSRGPRLLRLDYAPEGATRHVVLVGKGITFDTGGIDIKPADAMALMRKDMGGGAAVVGATLAAAELELPVRVTALVALAENLVSGTSWRQGDVIKHYGGLTTEVRSTDAEGRVVLGDALAYAVETYDPDYLIDLATLTGASRVALGKRIAALFSEDDALVKALSEAAKAAGESVWQLPLPGDYRAAVVSEIADLYNSTEVSAAGTITAALYLREFTGEQHDRWAHIDMSSPSWADSANGELAKGATGWGVRTLVRWFESL</sequence>
<dbReference type="InterPro" id="IPR000819">
    <property type="entry name" value="Peptidase_M17_C"/>
</dbReference>
<dbReference type="PANTHER" id="PTHR11963">
    <property type="entry name" value="LEUCINE AMINOPEPTIDASE-RELATED"/>
    <property type="match status" value="1"/>
</dbReference>
<feature type="domain" description="Cytosol aminopeptidase" evidence="9">
    <location>
        <begin position="335"/>
        <end position="342"/>
    </location>
</feature>
<evidence type="ECO:0000256" key="4">
    <source>
        <dbReference type="ARBA" id="ARBA00022801"/>
    </source>
</evidence>
<dbReference type="EMBL" id="JACHMN010000002">
    <property type="protein sequence ID" value="MBB5871490.1"/>
    <property type="molecule type" value="Genomic_DNA"/>
</dbReference>
<dbReference type="Pfam" id="PF02789">
    <property type="entry name" value="Peptidase_M17_N"/>
    <property type="match status" value="1"/>
</dbReference>
<keyword evidence="11" id="KW-1185">Reference proteome</keyword>
<dbReference type="InterPro" id="IPR011356">
    <property type="entry name" value="Leucine_aapep/pepB"/>
</dbReference>